<dbReference type="EMBL" id="FUYE01000027">
    <property type="protein sequence ID" value="SKB08382.1"/>
    <property type="molecule type" value="Genomic_DNA"/>
</dbReference>
<reference evidence="3" key="1">
    <citation type="submission" date="2017-02" db="EMBL/GenBank/DDBJ databases">
        <authorList>
            <person name="Varghese N."/>
            <person name="Submissions S."/>
        </authorList>
    </citation>
    <scope>NUCLEOTIDE SEQUENCE [LARGE SCALE GENOMIC DNA]</scope>
    <source>
        <strain evidence="3">ATCC 700200</strain>
    </source>
</reference>
<dbReference type="Proteomes" id="UP000190774">
    <property type="component" value="Unassembled WGS sequence"/>
</dbReference>
<accession>A0A1T4Z2V9</accession>
<dbReference type="RefSeq" id="WP_078816026.1">
    <property type="nucleotide sequence ID" value="NZ_FUYE01000027.1"/>
</dbReference>
<dbReference type="AlphaFoldDB" id="A0A1T4Z2V9"/>
<dbReference type="STRING" id="48467.SAMN02745166_04920"/>
<keyword evidence="1" id="KW-1133">Transmembrane helix</keyword>
<protein>
    <submittedName>
        <fullName evidence="2">Uncharacterized protein</fullName>
    </submittedName>
</protein>
<gene>
    <name evidence="2" type="ORF">SAMN02745166_04920</name>
</gene>
<keyword evidence="3" id="KW-1185">Reference proteome</keyword>
<name>A0A1T4Z2V9_9BACT</name>
<feature type="transmembrane region" description="Helical" evidence="1">
    <location>
        <begin position="7"/>
        <end position="25"/>
    </location>
</feature>
<organism evidence="2 3">
    <name type="scientific">Prosthecobacter debontii</name>
    <dbReference type="NCBI Taxonomy" id="48467"/>
    <lineage>
        <taxon>Bacteria</taxon>
        <taxon>Pseudomonadati</taxon>
        <taxon>Verrucomicrobiota</taxon>
        <taxon>Verrucomicrobiia</taxon>
        <taxon>Verrucomicrobiales</taxon>
        <taxon>Verrucomicrobiaceae</taxon>
        <taxon>Prosthecobacter</taxon>
    </lineage>
</organism>
<evidence type="ECO:0000313" key="3">
    <source>
        <dbReference type="Proteomes" id="UP000190774"/>
    </source>
</evidence>
<proteinExistence type="predicted"/>
<evidence type="ECO:0000256" key="1">
    <source>
        <dbReference type="SAM" id="Phobius"/>
    </source>
</evidence>
<evidence type="ECO:0000313" key="2">
    <source>
        <dbReference type="EMBL" id="SKB08382.1"/>
    </source>
</evidence>
<feature type="transmembrane region" description="Helical" evidence="1">
    <location>
        <begin position="37"/>
        <end position="58"/>
    </location>
</feature>
<keyword evidence="1" id="KW-0472">Membrane</keyword>
<feature type="transmembrane region" description="Helical" evidence="1">
    <location>
        <begin position="102"/>
        <end position="119"/>
    </location>
</feature>
<sequence length="123" mass="13954">MLSRTQYSLKMVLALLAYGGGLIVMNRLSSGGLSGQYWLVALPVLPLIYMAKTILEALTSLDEMWRKILMEALAFSGIATGFTCFSYLFIRDMGGVEFRAEWAFYLMWFYYGIGSVISARRYQ</sequence>
<keyword evidence="1" id="KW-0812">Transmembrane</keyword>
<feature type="transmembrane region" description="Helical" evidence="1">
    <location>
        <begin position="70"/>
        <end position="90"/>
    </location>
</feature>